<comment type="caution">
    <text evidence="1">The sequence shown here is derived from an EMBL/GenBank/DDBJ whole genome shotgun (WGS) entry which is preliminary data.</text>
</comment>
<evidence type="ECO:0000313" key="2">
    <source>
        <dbReference type="Proteomes" id="UP000295709"/>
    </source>
</evidence>
<reference evidence="1 2" key="1">
    <citation type="submission" date="2019-03" db="EMBL/GenBank/DDBJ databases">
        <title>Genomic Encyclopedia of Archaeal and Bacterial Type Strains, Phase II (KMG-II): from individual species to whole genera.</title>
        <authorList>
            <person name="Goeker M."/>
        </authorList>
    </citation>
    <scope>NUCLEOTIDE SEQUENCE [LARGE SCALE GENOMIC DNA]</scope>
    <source>
        <strain evidence="1 2">DSM 15235</strain>
    </source>
</reference>
<gene>
    <name evidence="1" type="ORF">BCF50_1910</name>
</gene>
<proteinExistence type="predicted"/>
<name>A0ABY2FWT2_9FLAO</name>
<accession>A0ABY2FWT2</accession>
<protein>
    <submittedName>
        <fullName evidence="1">Uncharacterized protein</fullName>
    </submittedName>
</protein>
<evidence type="ECO:0000313" key="1">
    <source>
        <dbReference type="EMBL" id="TDX92965.1"/>
    </source>
</evidence>
<organism evidence="1 2">
    <name type="scientific">Chryseobacterium daecheongense</name>
    <dbReference type="NCBI Taxonomy" id="192389"/>
    <lineage>
        <taxon>Bacteria</taxon>
        <taxon>Pseudomonadati</taxon>
        <taxon>Bacteroidota</taxon>
        <taxon>Flavobacteriia</taxon>
        <taxon>Flavobacteriales</taxon>
        <taxon>Weeksellaceae</taxon>
        <taxon>Chryseobacterium group</taxon>
        <taxon>Chryseobacterium</taxon>
    </lineage>
</organism>
<keyword evidence="2" id="KW-1185">Reference proteome</keyword>
<dbReference type="Proteomes" id="UP000295709">
    <property type="component" value="Unassembled WGS sequence"/>
</dbReference>
<dbReference type="EMBL" id="SOQW01000002">
    <property type="protein sequence ID" value="TDX92965.1"/>
    <property type="molecule type" value="Genomic_DNA"/>
</dbReference>
<sequence>MENISLNYYCCNIKKVSSLYSKELTSKNNCSMKNKYYSLWVYGLE</sequence>